<reference evidence="3" key="1">
    <citation type="submission" date="2021-01" db="EMBL/GenBank/DDBJ databases">
        <authorList>
            <person name="Corre E."/>
            <person name="Pelletier E."/>
            <person name="Niang G."/>
            <person name="Scheremetjew M."/>
            <person name="Finn R."/>
            <person name="Kale V."/>
            <person name="Holt S."/>
            <person name="Cochrane G."/>
            <person name="Meng A."/>
            <person name="Brown T."/>
            <person name="Cohen L."/>
        </authorList>
    </citation>
    <scope>NUCLEOTIDE SEQUENCE</scope>
    <source>
        <strain evidence="3">NIES-2562</strain>
    </source>
</reference>
<evidence type="ECO:0000256" key="1">
    <source>
        <dbReference type="SAM" id="Coils"/>
    </source>
</evidence>
<feature type="compositionally biased region" description="Low complexity" evidence="2">
    <location>
        <begin position="120"/>
        <end position="133"/>
    </location>
</feature>
<name>A0A7S3GA00_9EUKA</name>
<evidence type="ECO:0000313" key="3">
    <source>
        <dbReference type="EMBL" id="CAE0258406.1"/>
    </source>
</evidence>
<evidence type="ECO:0008006" key="4">
    <source>
        <dbReference type="Google" id="ProtNLM"/>
    </source>
</evidence>
<feature type="coiled-coil region" evidence="1">
    <location>
        <begin position="11"/>
        <end position="45"/>
    </location>
</feature>
<sequence>MSSFRALVQTVQELEQYYVLLKLELKQVEDDLAEVKHLKKQYKNIHFHEGVKELTSRREVLLESVKEILFQIDLFHLHSAKGAALCKKLRHKHGLPSKEQASMLKSYGVHPVSTDLLSVGSAPSSPGRASSRASPRRSPPKFSF</sequence>
<feature type="region of interest" description="Disordered" evidence="2">
    <location>
        <begin position="118"/>
        <end position="144"/>
    </location>
</feature>
<organism evidence="3">
    <name type="scientific">Palpitomonas bilix</name>
    <dbReference type="NCBI Taxonomy" id="652834"/>
    <lineage>
        <taxon>Eukaryota</taxon>
        <taxon>Eukaryota incertae sedis</taxon>
    </lineage>
</organism>
<feature type="compositionally biased region" description="Basic residues" evidence="2">
    <location>
        <begin position="134"/>
        <end position="144"/>
    </location>
</feature>
<dbReference type="AlphaFoldDB" id="A0A7S3GA00"/>
<keyword evidence="1" id="KW-0175">Coiled coil</keyword>
<evidence type="ECO:0000256" key="2">
    <source>
        <dbReference type="SAM" id="MobiDB-lite"/>
    </source>
</evidence>
<gene>
    <name evidence="3" type="ORF">PBIL07802_LOCUS20669</name>
</gene>
<proteinExistence type="predicted"/>
<dbReference type="EMBL" id="HBIB01031943">
    <property type="protein sequence ID" value="CAE0258406.1"/>
    <property type="molecule type" value="Transcribed_RNA"/>
</dbReference>
<accession>A0A7S3GA00</accession>
<protein>
    <recommendedName>
        <fullName evidence="4">SPX domain-containing protein</fullName>
    </recommendedName>
</protein>